<accession>A0A3B3R1D7</accession>
<dbReference type="Pfam" id="PF07686">
    <property type="entry name" value="V-set"/>
    <property type="match status" value="1"/>
</dbReference>
<dbReference type="GO" id="GO:0032695">
    <property type="term" value="P:negative regulation of interleukin-12 production"/>
    <property type="evidence" value="ECO:0007669"/>
    <property type="project" value="TreeGrafter"/>
</dbReference>
<dbReference type="Gene3D" id="2.60.40.10">
    <property type="entry name" value="Immunoglobulins"/>
    <property type="match status" value="1"/>
</dbReference>
<dbReference type="PROSITE" id="PS50835">
    <property type="entry name" value="IG_LIKE"/>
    <property type="match status" value="1"/>
</dbReference>
<dbReference type="GO" id="GO:0050868">
    <property type="term" value="P:negative regulation of T cell activation"/>
    <property type="evidence" value="ECO:0007669"/>
    <property type="project" value="InterPro"/>
</dbReference>
<reference evidence="3" key="1">
    <citation type="submission" date="2025-08" db="UniProtKB">
        <authorList>
            <consortium name="Ensembl"/>
        </authorList>
    </citation>
    <scope>IDENTIFICATION</scope>
</reference>
<dbReference type="GO" id="GO:0005102">
    <property type="term" value="F:signaling receptor binding"/>
    <property type="evidence" value="ECO:0007669"/>
    <property type="project" value="InterPro"/>
</dbReference>
<feature type="domain" description="Ig-like" evidence="2">
    <location>
        <begin position="5"/>
        <end position="101"/>
    </location>
</feature>
<sequence>MLASTAIRVVTPGNVTVQSGAKATLSCEMDEQGTIEQVEWSRCKQPQVLVFHSSFGLSVAPLYQGRITDVTVSGFTIGNTTVNDSGDYCCILTTFPHGTIENRLHLLIRPPDGKSIHYISRKFRLHSYALILKCSLLVSDQKSAISTMTVPIIIGVLCTALLVGVIFSRSRLSAAVGLWPEQKEAYKGAGGVCAGTSGLLAMRVSLLLLLLLVPLLSVSGGKLSPCRKYSEELRSHA</sequence>
<dbReference type="InterPro" id="IPR036179">
    <property type="entry name" value="Ig-like_dom_sf"/>
</dbReference>
<dbReference type="GO" id="GO:0032733">
    <property type="term" value="P:positive regulation of interleukin-10 production"/>
    <property type="evidence" value="ECO:0007669"/>
    <property type="project" value="TreeGrafter"/>
</dbReference>
<keyword evidence="1" id="KW-0472">Membrane</keyword>
<evidence type="ECO:0000313" key="3">
    <source>
        <dbReference type="Ensembl" id="ENSPKIP00000011715.1"/>
    </source>
</evidence>
<dbReference type="InterPro" id="IPR042948">
    <property type="entry name" value="TIGIT"/>
</dbReference>
<dbReference type="InterPro" id="IPR003599">
    <property type="entry name" value="Ig_sub"/>
</dbReference>
<dbReference type="GeneTree" id="ENSGT01010000225766"/>
<dbReference type="SMART" id="SM00409">
    <property type="entry name" value="IG"/>
    <property type="match status" value="1"/>
</dbReference>
<keyword evidence="4" id="KW-1185">Reference proteome</keyword>
<dbReference type="SUPFAM" id="SSF48726">
    <property type="entry name" value="Immunoglobulin"/>
    <property type="match status" value="1"/>
</dbReference>
<feature type="transmembrane region" description="Helical" evidence="1">
    <location>
        <begin position="188"/>
        <end position="213"/>
    </location>
</feature>
<dbReference type="InterPro" id="IPR013106">
    <property type="entry name" value="Ig_V-set"/>
</dbReference>
<feature type="transmembrane region" description="Helical" evidence="1">
    <location>
        <begin position="144"/>
        <end position="167"/>
    </location>
</feature>
<dbReference type="PANTHER" id="PTHR47734">
    <property type="entry name" value="T-CELL IMMUNORECEPTOR WITH IG AND ITIM DOMAINS PROTEIN, TIGIT"/>
    <property type="match status" value="1"/>
</dbReference>
<dbReference type="InterPro" id="IPR007110">
    <property type="entry name" value="Ig-like_dom"/>
</dbReference>
<dbReference type="GO" id="GO:0009986">
    <property type="term" value="C:cell surface"/>
    <property type="evidence" value="ECO:0007669"/>
    <property type="project" value="TreeGrafter"/>
</dbReference>
<dbReference type="AlphaFoldDB" id="A0A3B3R1D7"/>
<reference evidence="3" key="2">
    <citation type="submission" date="2025-09" db="UniProtKB">
        <authorList>
            <consortium name="Ensembl"/>
        </authorList>
    </citation>
    <scope>IDENTIFICATION</scope>
</reference>
<keyword evidence="1" id="KW-0812">Transmembrane</keyword>
<organism evidence="3 4">
    <name type="scientific">Paramormyrops kingsleyae</name>
    <dbReference type="NCBI Taxonomy" id="1676925"/>
    <lineage>
        <taxon>Eukaryota</taxon>
        <taxon>Metazoa</taxon>
        <taxon>Chordata</taxon>
        <taxon>Craniata</taxon>
        <taxon>Vertebrata</taxon>
        <taxon>Euteleostomi</taxon>
        <taxon>Actinopterygii</taxon>
        <taxon>Neopterygii</taxon>
        <taxon>Teleostei</taxon>
        <taxon>Osteoglossocephala</taxon>
        <taxon>Osteoglossomorpha</taxon>
        <taxon>Osteoglossiformes</taxon>
        <taxon>Mormyridae</taxon>
        <taxon>Paramormyrops</taxon>
    </lineage>
</organism>
<evidence type="ECO:0000259" key="2">
    <source>
        <dbReference type="PROSITE" id="PS50835"/>
    </source>
</evidence>
<name>A0A3B3R1D7_9TELE</name>
<protein>
    <recommendedName>
        <fullName evidence="2">Ig-like domain-containing protein</fullName>
    </recommendedName>
</protein>
<keyword evidence="1" id="KW-1133">Transmembrane helix</keyword>
<dbReference type="STRING" id="1676925.ENSPKIP00000011715"/>
<dbReference type="PANTHER" id="PTHR47734:SF1">
    <property type="entry name" value="T-CELL IMMUNORECEPTOR WITH IG AND ITIM DOMAINS"/>
    <property type="match status" value="1"/>
</dbReference>
<dbReference type="InterPro" id="IPR013783">
    <property type="entry name" value="Ig-like_fold"/>
</dbReference>
<dbReference type="Proteomes" id="UP000261540">
    <property type="component" value="Unplaced"/>
</dbReference>
<evidence type="ECO:0000313" key="4">
    <source>
        <dbReference type="Proteomes" id="UP000261540"/>
    </source>
</evidence>
<proteinExistence type="predicted"/>
<dbReference type="Ensembl" id="ENSPKIT00000023664.1">
    <property type="protein sequence ID" value="ENSPKIP00000011715.1"/>
    <property type="gene ID" value="ENSPKIG00000018693.1"/>
</dbReference>
<evidence type="ECO:0000256" key="1">
    <source>
        <dbReference type="SAM" id="Phobius"/>
    </source>
</evidence>